<comment type="function">
    <text evidence="6">Component of the Mediator complex, a coactivator involved in the regulated transcription of nearly all RNA polymerase II-dependent genes. Mediator functions as a bridge to convey information from gene-specific regulatory proteins to the basal RNA polymerase II transcription machinery. Mediator is recruited to promoters by direct interactions with regulatory proteins and serves as a scaffold for the assembly of a functional preinitiation complex with RNA polymerase II and the general transcription factors.</text>
</comment>
<keyword evidence="6" id="KW-0010">Activator</keyword>
<name>A0ABQ8ERV3_9FUNG</name>
<protein>
    <recommendedName>
        <fullName evidence="6">Mediator of RNA polymerase II transcription subunit 10</fullName>
    </recommendedName>
    <alternativeName>
        <fullName evidence="6">Mediator complex subunit 10</fullName>
    </alternativeName>
</protein>
<evidence type="ECO:0000313" key="8">
    <source>
        <dbReference type="Proteomes" id="UP001648503"/>
    </source>
</evidence>
<keyword evidence="5 6" id="KW-0539">Nucleus</keyword>
<evidence type="ECO:0000256" key="3">
    <source>
        <dbReference type="ARBA" id="ARBA00023015"/>
    </source>
</evidence>
<evidence type="ECO:0000256" key="1">
    <source>
        <dbReference type="ARBA" id="ARBA00004123"/>
    </source>
</evidence>
<keyword evidence="4 6" id="KW-0804">Transcription</keyword>
<dbReference type="EMBL" id="JAFCIX010000580">
    <property type="protein sequence ID" value="KAH6585577.1"/>
    <property type="molecule type" value="Genomic_DNA"/>
</dbReference>
<comment type="caution">
    <text evidence="7">The sequence shown here is derived from an EMBL/GenBank/DDBJ whole genome shotgun (WGS) entry which is preliminary data.</text>
</comment>
<accession>A0ABQ8ERV3</accession>
<dbReference type="Proteomes" id="UP001648503">
    <property type="component" value="Unassembled WGS sequence"/>
</dbReference>
<comment type="subcellular location">
    <subcellularLocation>
        <location evidence="1 6">Nucleus</location>
    </subcellularLocation>
</comment>
<proteinExistence type="inferred from homology"/>
<comment type="similarity">
    <text evidence="2 6">Belongs to the Mediator complex subunit 10 family.</text>
</comment>
<dbReference type="InterPro" id="IPR019145">
    <property type="entry name" value="Mediator_Med10"/>
</dbReference>
<evidence type="ECO:0000256" key="6">
    <source>
        <dbReference type="RuleBase" id="RU364146"/>
    </source>
</evidence>
<organism evidence="7 8">
    <name type="scientific">Batrachochytrium salamandrivorans</name>
    <dbReference type="NCBI Taxonomy" id="1357716"/>
    <lineage>
        <taxon>Eukaryota</taxon>
        <taxon>Fungi</taxon>
        <taxon>Fungi incertae sedis</taxon>
        <taxon>Chytridiomycota</taxon>
        <taxon>Chytridiomycota incertae sedis</taxon>
        <taxon>Chytridiomycetes</taxon>
        <taxon>Rhizophydiales</taxon>
        <taxon>Rhizophydiales incertae sedis</taxon>
        <taxon>Batrachochytrium</taxon>
    </lineage>
</organism>
<sequence length="126" mass="14023">MAQEKLEAKLLETLDTLLKISMTVYDFQPESGAVLNKRIGSLVGCLTDLDGMANSTDIQVPINLLEVVENGINPDQFTGDVVQTLLDKNQKTNGRIESIKILKDEMRAQLQRNYPALEKELHATIP</sequence>
<reference evidence="7 8" key="1">
    <citation type="submission" date="2021-02" db="EMBL/GenBank/DDBJ databases">
        <title>Variation within the Batrachochytrium salamandrivorans European outbreak.</title>
        <authorList>
            <person name="Kelly M."/>
            <person name="Pasmans F."/>
            <person name="Shea T.P."/>
            <person name="Munoz J.F."/>
            <person name="Carranza S."/>
            <person name="Cuomo C.A."/>
            <person name="Martel A."/>
        </authorList>
    </citation>
    <scope>NUCLEOTIDE SEQUENCE [LARGE SCALE GENOMIC DNA]</scope>
    <source>
        <strain evidence="7 8">AMFP18/2</strain>
    </source>
</reference>
<keyword evidence="3 6" id="KW-0805">Transcription regulation</keyword>
<keyword evidence="8" id="KW-1185">Reference proteome</keyword>
<evidence type="ECO:0000256" key="2">
    <source>
        <dbReference type="ARBA" id="ARBA00005389"/>
    </source>
</evidence>
<evidence type="ECO:0000256" key="4">
    <source>
        <dbReference type="ARBA" id="ARBA00023163"/>
    </source>
</evidence>
<dbReference type="Pfam" id="PF09748">
    <property type="entry name" value="Med10"/>
    <property type="match status" value="1"/>
</dbReference>
<evidence type="ECO:0000313" key="7">
    <source>
        <dbReference type="EMBL" id="KAH6585577.1"/>
    </source>
</evidence>
<evidence type="ECO:0000256" key="5">
    <source>
        <dbReference type="ARBA" id="ARBA00023242"/>
    </source>
</evidence>
<comment type="subunit">
    <text evidence="6">Component of the Mediator complex.</text>
</comment>
<gene>
    <name evidence="6" type="primary">MED10</name>
    <name evidence="7" type="ORF">BASA50_001186</name>
</gene>